<keyword evidence="2" id="KW-1185">Reference proteome</keyword>
<dbReference type="EMBL" id="RCDB01000003">
    <property type="protein sequence ID" value="RLK48101.1"/>
    <property type="molecule type" value="Genomic_DNA"/>
</dbReference>
<gene>
    <name evidence="1" type="ORF">C7474_2704</name>
</gene>
<comment type="caution">
    <text evidence="1">The sequence shown here is derived from an EMBL/GenBank/DDBJ whole genome shotgun (WGS) entry which is preliminary data.</text>
</comment>
<reference evidence="1 2" key="1">
    <citation type="journal article" date="2015" name="Stand. Genomic Sci.">
        <title>Genomic Encyclopedia of Bacterial and Archaeal Type Strains, Phase III: the genomes of soil and plant-associated and newly described type strains.</title>
        <authorList>
            <person name="Whitman W.B."/>
            <person name="Woyke T."/>
            <person name="Klenk H.P."/>
            <person name="Zhou Y."/>
            <person name="Lilburn T.G."/>
            <person name="Beck B.J."/>
            <person name="De Vos P."/>
            <person name="Vandamme P."/>
            <person name="Eisen J.A."/>
            <person name="Garrity G."/>
            <person name="Hugenholtz P."/>
            <person name="Kyrpides N.C."/>
        </authorList>
    </citation>
    <scope>NUCLEOTIDE SEQUENCE [LARGE SCALE GENOMIC DNA]</scope>
    <source>
        <strain evidence="1 2">S2T63</strain>
    </source>
</reference>
<evidence type="ECO:0000313" key="1">
    <source>
        <dbReference type="EMBL" id="RLK48101.1"/>
    </source>
</evidence>
<dbReference type="OrthoDB" id="5122834at2"/>
<sequence length="156" mass="16370">MTATLPDLLDAARARLAGSPTERLGVTASSRRLLGFGRAPRIVPVGDAWHVGVLLIGADAVFATGGILRAREEAIRGYTADAQRARAELAAAAFRGGFAEGETVHVDWQQIDPDAVAAGGRSGPLLMQDDVPSVVWNAAGGIRPLADYLDDQLSLR</sequence>
<name>A0A498C793_9MICO</name>
<organism evidence="1 2">
    <name type="scientific">Microbacterium telephonicum</name>
    <dbReference type="NCBI Taxonomy" id="1714841"/>
    <lineage>
        <taxon>Bacteria</taxon>
        <taxon>Bacillati</taxon>
        <taxon>Actinomycetota</taxon>
        <taxon>Actinomycetes</taxon>
        <taxon>Micrococcales</taxon>
        <taxon>Microbacteriaceae</taxon>
        <taxon>Microbacterium</taxon>
    </lineage>
</organism>
<protein>
    <recommendedName>
        <fullName evidence="3">Glutaminase</fullName>
    </recommendedName>
</protein>
<accession>A0A498C793</accession>
<dbReference type="AlphaFoldDB" id="A0A498C793"/>
<evidence type="ECO:0000313" key="2">
    <source>
        <dbReference type="Proteomes" id="UP000273158"/>
    </source>
</evidence>
<dbReference type="Proteomes" id="UP000273158">
    <property type="component" value="Unassembled WGS sequence"/>
</dbReference>
<proteinExistence type="predicted"/>
<dbReference type="RefSeq" id="WP_121060623.1">
    <property type="nucleotide sequence ID" value="NZ_RCDB01000003.1"/>
</dbReference>
<evidence type="ECO:0008006" key="3">
    <source>
        <dbReference type="Google" id="ProtNLM"/>
    </source>
</evidence>